<keyword evidence="13" id="KW-0175">Coiled coil</keyword>
<dbReference type="Pfam" id="PF21700">
    <property type="entry name" value="EGF_DL_JAG"/>
    <property type="match status" value="1"/>
</dbReference>
<feature type="domain" description="DSL" evidence="18">
    <location>
        <begin position="183"/>
        <end position="227"/>
    </location>
</feature>
<evidence type="ECO:0000256" key="10">
    <source>
        <dbReference type="PROSITE-ProRule" id="PRU00076"/>
    </source>
</evidence>
<feature type="disulfide bond" evidence="10">
    <location>
        <begin position="451"/>
        <end position="461"/>
    </location>
</feature>
<dbReference type="InterPro" id="IPR026219">
    <property type="entry name" value="Jagged/Serrate"/>
</dbReference>
<evidence type="ECO:0000256" key="11">
    <source>
        <dbReference type="PROSITE-ProRule" id="PRU00377"/>
    </source>
</evidence>
<dbReference type="InterPro" id="IPR049883">
    <property type="entry name" value="NOTCH1_EGF-like"/>
</dbReference>
<evidence type="ECO:0000313" key="19">
    <source>
        <dbReference type="Ensembl" id="ENSNFUP00015003459.1"/>
    </source>
</evidence>
<reference evidence="19" key="1">
    <citation type="submission" date="2014-08" db="EMBL/GenBank/DDBJ databases">
        <authorList>
            <person name="Senf B."/>
            <person name="Petzold A."/>
            <person name="Downie B.R."/>
            <person name="Koch P."/>
            <person name="Platzer M."/>
        </authorList>
    </citation>
    <scope>NUCLEOTIDE SEQUENCE [LARGE SCALE GENOMIC DNA]</scope>
    <source>
        <strain evidence="19">GRZ</strain>
    </source>
</reference>
<evidence type="ECO:0000256" key="13">
    <source>
        <dbReference type="SAM" id="Coils"/>
    </source>
</evidence>
<evidence type="ECO:0000256" key="6">
    <source>
        <dbReference type="ARBA" id="ARBA00022989"/>
    </source>
</evidence>
<keyword evidence="6 12" id="KW-1133">Transmembrane helix</keyword>
<feature type="disulfide bond" evidence="11">
    <location>
        <begin position="218"/>
        <end position="227"/>
    </location>
</feature>
<dbReference type="Pfam" id="PF12661">
    <property type="entry name" value="hEGF"/>
    <property type="match status" value="5"/>
</dbReference>
<evidence type="ECO:0000256" key="8">
    <source>
        <dbReference type="ARBA" id="ARBA00023157"/>
    </source>
</evidence>
<keyword evidence="7 12" id="KW-0472">Membrane</keyword>
<feature type="disulfide bond" evidence="10">
    <location>
        <begin position="616"/>
        <end position="625"/>
    </location>
</feature>
<dbReference type="Gene3D" id="2.10.25.140">
    <property type="match status" value="1"/>
</dbReference>
<feature type="disulfide bond" evidence="10">
    <location>
        <begin position="845"/>
        <end position="854"/>
    </location>
</feature>
<comment type="subcellular location">
    <subcellularLocation>
        <location evidence="1 12">Membrane</location>
        <topology evidence="1 12">Single-pass type I membrane protein</topology>
    </subcellularLocation>
</comment>
<evidence type="ECO:0000256" key="2">
    <source>
        <dbReference type="ARBA" id="ARBA00022473"/>
    </source>
</evidence>
<dbReference type="GO" id="GO:0060218">
    <property type="term" value="P:hematopoietic stem cell differentiation"/>
    <property type="evidence" value="ECO:0007669"/>
    <property type="project" value="UniProtKB-ARBA"/>
</dbReference>
<feature type="disulfide bond" evidence="11">
    <location>
        <begin position="185"/>
        <end position="194"/>
    </location>
</feature>
<dbReference type="Proteomes" id="UP000694548">
    <property type="component" value="Chromosome sgr04"/>
</dbReference>
<feature type="disulfide bond" evidence="10">
    <location>
        <begin position="397"/>
        <end position="406"/>
    </location>
</feature>
<dbReference type="Pfam" id="PF01414">
    <property type="entry name" value="DSL"/>
    <property type="match status" value="1"/>
</dbReference>
<dbReference type="InterPro" id="IPR001774">
    <property type="entry name" value="DSL"/>
</dbReference>
<dbReference type="GO" id="GO:0045597">
    <property type="term" value="P:positive regulation of cell differentiation"/>
    <property type="evidence" value="ECO:0007669"/>
    <property type="project" value="UniProtKB-ARBA"/>
</dbReference>
<feature type="disulfide bond" evidence="10">
    <location>
        <begin position="470"/>
        <end position="479"/>
    </location>
</feature>
<dbReference type="Gene3D" id="2.10.25.10">
    <property type="entry name" value="Laminin"/>
    <property type="match status" value="14"/>
</dbReference>
<feature type="disulfide bond" evidence="11">
    <location>
        <begin position="198"/>
        <end position="210"/>
    </location>
</feature>
<feature type="domain" description="EGF-like" evidence="17">
    <location>
        <begin position="588"/>
        <end position="626"/>
    </location>
</feature>
<feature type="region of interest" description="Disordered" evidence="14">
    <location>
        <begin position="1158"/>
        <end position="1178"/>
    </location>
</feature>
<evidence type="ECO:0000259" key="18">
    <source>
        <dbReference type="PROSITE" id="PS51051"/>
    </source>
</evidence>
<dbReference type="SMART" id="SM00179">
    <property type="entry name" value="EGF_CA"/>
    <property type="match status" value="14"/>
</dbReference>
<feature type="disulfide bond" evidence="10">
    <location>
        <begin position="551"/>
        <end position="560"/>
    </location>
</feature>
<evidence type="ECO:0000256" key="7">
    <source>
        <dbReference type="ARBA" id="ARBA00023136"/>
    </source>
</evidence>
<feature type="disulfide bond" evidence="10">
    <location>
        <begin position="807"/>
        <end position="816"/>
    </location>
</feature>
<feature type="domain" description="EGF-like" evidence="17">
    <location>
        <begin position="334"/>
        <end position="370"/>
    </location>
</feature>
<evidence type="ECO:0000256" key="5">
    <source>
        <dbReference type="ARBA" id="ARBA00022737"/>
    </source>
</evidence>
<keyword evidence="12 16" id="KW-0732">Signal</keyword>
<feature type="compositionally biased region" description="Acidic residues" evidence="14">
    <location>
        <begin position="1163"/>
        <end position="1178"/>
    </location>
</feature>
<dbReference type="InterPro" id="IPR018097">
    <property type="entry name" value="EGF_Ca-bd_CS"/>
</dbReference>
<dbReference type="SUPFAM" id="SSF57184">
    <property type="entry name" value="Growth factor receptor domain"/>
    <property type="match status" value="2"/>
</dbReference>
<dbReference type="Pfam" id="PF07657">
    <property type="entry name" value="MNNL"/>
    <property type="match status" value="1"/>
</dbReference>
<dbReference type="Ensembl" id="ENSNFUT00015003664.1">
    <property type="protein sequence ID" value="ENSNFUP00015003459.1"/>
    <property type="gene ID" value="ENSNFUG00015001390.1"/>
</dbReference>
<dbReference type="SMART" id="SM00051">
    <property type="entry name" value="DSL"/>
    <property type="match status" value="1"/>
</dbReference>
<evidence type="ECO:0000256" key="3">
    <source>
        <dbReference type="ARBA" id="ARBA00022536"/>
    </source>
</evidence>
<dbReference type="SMART" id="SM00215">
    <property type="entry name" value="VWC_out"/>
    <property type="match status" value="1"/>
</dbReference>
<dbReference type="Pfam" id="PF07645">
    <property type="entry name" value="EGF_CA"/>
    <property type="match status" value="1"/>
</dbReference>
<reference evidence="19" key="2">
    <citation type="submission" date="2025-08" db="UniProtKB">
        <authorList>
            <consortium name="Ensembl"/>
        </authorList>
    </citation>
    <scope>IDENTIFICATION</scope>
</reference>
<feature type="signal peptide" evidence="16">
    <location>
        <begin position="1"/>
        <end position="27"/>
    </location>
</feature>
<comment type="caution">
    <text evidence="10">Lacks conserved residue(s) required for the propagation of feature annotation.</text>
</comment>
<dbReference type="InterPro" id="IPR001881">
    <property type="entry name" value="EGF-like_Ca-bd_dom"/>
</dbReference>
<dbReference type="SMART" id="SM00181">
    <property type="entry name" value="EGF"/>
    <property type="match status" value="16"/>
</dbReference>
<feature type="disulfide bond" evidence="10">
    <location>
        <begin position="730"/>
        <end position="739"/>
    </location>
</feature>
<evidence type="ECO:0000256" key="15">
    <source>
        <dbReference type="SAM" id="Phobius"/>
    </source>
</evidence>
<proteinExistence type="predicted"/>
<dbReference type="InterPro" id="IPR011651">
    <property type="entry name" value="Notch_ligand_N"/>
</dbReference>
<dbReference type="PROSITE" id="PS01186">
    <property type="entry name" value="EGF_2"/>
    <property type="match status" value="10"/>
</dbReference>
<evidence type="ECO:0000313" key="20">
    <source>
        <dbReference type="Proteomes" id="UP000694548"/>
    </source>
</evidence>
<dbReference type="InterPro" id="IPR000152">
    <property type="entry name" value="EGF-type_Asp/Asn_hydroxyl_site"/>
</dbReference>
<feature type="domain" description="EGF-like" evidence="17">
    <location>
        <begin position="526"/>
        <end position="561"/>
    </location>
</feature>
<dbReference type="PROSITE" id="PS01187">
    <property type="entry name" value="EGF_CA"/>
    <property type="match status" value="4"/>
</dbReference>
<dbReference type="InterPro" id="IPR001007">
    <property type="entry name" value="VWF_dom"/>
</dbReference>
<feature type="disulfide bond" evidence="10">
    <location>
        <begin position="322"/>
        <end position="331"/>
    </location>
</feature>
<feature type="domain" description="EGF-like" evidence="17">
    <location>
        <begin position="409"/>
        <end position="445"/>
    </location>
</feature>
<accession>A0A8C6KFA4</accession>
<feature type="disulfide bond" evidence="10">
    <location>
        <begin position="654"/>
        <end position="663"/>
    </location>
</feature>
<dbReference type="GO" id="GO:0005112">
    <property type="term" value="F:Notch binding"/>
    <property type="evidence" value="ECO:0007669"/>
    <property type="project" value="InterPro"/>
</dbReference>
<evidence type="ECO:0000256" key="12">
    <source>
        <dbReference type="RuleBase" id="RU280815"/>
    </source>
</evidence>
<dbReference type="PROSITE" id="PS50026">
    <property type="entry name" value="EGF_3"/>
    <property type="match status" value="14"/>
</dbReference>
<feature type="domain" description="EGF-like" evidence="17">
    <location>
        <begin position="371"/>
        <end position="407"/>
    </location>
</feature>
<dbReference type="PANTHER" id="PTHR24033">
    <property type="entry name" value="EGF-LIKE DOMAIN-CONTAINING PROTEIN"/>
    <property type="match status" value="1"/>
</dbReference>
<evidence type="ECO:0000256" key="9">
    <source>
        <dbReference type="ARBA" id="ARBA00023180"/>
    </source>
</evidence>
<dbReference type="Gene3D" id="2.60.40.3510">
    <property type="match status" value="1"/>
</dbReference>
<organism evidence="19 20">
    <name type="scientific">Nothobranchius furzeri</name>
    <name type="common">Turquoise killifish</name>
    <dbReference type="NCBI Taxonomy" id="105023"/>
    <lineage>
        <taxon>Eukaryota</taxon>
        <taxon>Metazoa</taxon>
        <taxon>Chordata</taxon>
        <taxon>Craniata</taxon>
        <taxon>Vertebrata</taxon>
        <taxon>Euteleostomi</taxon>
        <taxon>Actinopterygii</taxon>
        <taxon>Neopterygii</taxon>
        <taxon>Teleostei</taxon>
        <taxon>Neoteleostei</taxon>
        <taxon>Acanthomorphata</taxon>
        <taxon>Ovalentaria</taxon>
        <taxon>Atherinomorphae</taxon>
        <taxon>Cyprinodontiformes</taxon>
        <taxon>Nothobranchiidae</taxon>
        <taxon>Nothobranchius</taxon>
    </lineage>
</organism>
<feature type="transmembrane region" description="Helical" evidence="15">
    <location>
        <begin position="1078"/>
        <end position="1100"/>
    </location>
</feature>
<dbReference type="SUPFAM" id="SSF57603">
    <property type="entry name" value="FnI-like domain"/>
    <property type="match status" value="1"/>
</dbReference>
<feature type="disulfide bond" evidence="10">
    <location>
        <begin position="435"/>
        <end position="444"/>
    </location>
</feature>
<evidence type="ECO:0000256" key="16">
    <source>
        <dbReference type="SAM" id="SignalP"/>
    </source>
</evidence>
<dbReference type="AlphaFoldDB" id="A0A8C6KFA4"/>
<feature type="domain" description="EGF-like" evidence="17">
    <location>
        <begin position="704"/>
        <end position="740"/>
    </location>
</feature>
<keyword evidence="8 10" id="KW-1015">Disulfide bond</keyword>
<feature type="domain" description="EGF-like" evidence="17">
    <location>
        <begin position="819"/>
        <end position="855"/>
    </location>
</feature>
<dbReference type="SUPFAM" id="SSF57196">
    <property type="entry name" value="EGF/Laminin"/>
    <property type="match status" value="7"/>
</dbReference>
<dbReference type="PROSITE" id="PS00022">
    <property type="entry name" value="EGF_1"/>
    <property type="match status" value="14"/>
</dbReference>
<name>A0A8C6KFA4_NOTFU</name>
<feature type="domain" description="EGF-like" evidence="17">
    <location>
        <begin position="781"/>
        <end position="817"/>
    </location>
</feature>
<dbReference type="InterPro" id="IPR000742">
    <property type="entry name" value="EGF"/>
</dbReference>
<feature type="chain" id="PRO_5045786221" description="Delta-like protein" evidence="16">
    <location>
        <begin position="28"/>
        <end position="1250"/>
    </location>
</feature>
<feature type="coiled-coil region" evidence="13">
    <location>
        <begin position="1130"/>
        <end position="1157"/>
    </location>
</feature>
<protein>
    <recommendedName>
        <fullName evidence="12">Delta-like protein</fullName>
    </recommendedName>
</protein>
<dbReference type="GO" id="GO:0007417">
    <property type="term" value="P:central nervous system development"/>
    <property type="evidence" value="ECO:0007669"/>
    <property type="project" value="UniProtKB-ARBA"/>
</dbReference>
<reference evidence="19" key="3">
    <citation type="submission" date="2025-09" db="UniProtKB">
        <authorList>
            <consortium name="Ensembl"/>
        </authorList>
    </citation>
    <scope>IDENTIFICATION</scope>
</reference>
<evidence type="ECO:0000256" key="4">
    <source>
        <dbReference type="ARBA" id="ARBA00022692"/>
    </source>
</evidence>
<feature type="disulfide bond" evidence="10">
    <location>
        <begin position="769"/>
        <end position="778"/>
    </location>
</feature>
<keyword evidence="20" id="KW-1185">Reference proteome</keyword>
<evidence type="ECO:0000256" key="1">
    <source>
        <dbReference type="ARBA" id="ARBA00004479"/>
    </source>
</evidence>
<evidence type="ECO:0000256" key="14">
    <source>
        <dbReference type="SAM" id="MobiDB-lite"/>
    </source>
</evidence>
<dbReference type="InterPro" id="IPR056986">
    <property type="entry name" value="JAG1_1/2_dom"/>
</dbReference>
<feature type="disulfide bond" evidence="10">
    <location>
        <begin position="692"/>
        <end position="701"/>
    </location>
</feature>
<feature type="domain" description="EGF-like" evidence="17">
    <location>
        <begin position="294"/>
        <end position="332"/>
    </location>
</feature>
<dbReference type="PROSITE" id="PS00010">
    <property type="entry name" value="ASX_HYDROXYL"/>
    <property type="match status" value="7"/>
</dbReference>
<dbReference type="GO" id="GO:1901222">
    <property type="term" value="P:regulation of non-canonical NF-kappaB signal transduction"/>
    <property type="evidence" value="ECO:0007669"/>
    <property type="project" value="UniProtKB-ARBA"/>
</dbReference>
<dbReference type="GO" id="GO:0016020">
    <property type="term" value="C:membrane"/>
    <property type="evidence" value="ECO:0007669"/>
    <property type="project" value="UniProtKB-SubCell"/>
</dbReference>
<dbReference type="GO" id="GO:0007219">
    <property type="term" value="P:Notch signaling pathway"/>
    <property type="evidence" value="ECO:0007669"/>
    <property type="project" value="UniProtKB-KW"/>
</dbReference>
<feature type="domain" description="EGF-like" evidence="17">
    <location>
        <begin position="666"/>
        <end position="702"/>
    </location>
</feature>
<keyword evidence="3 10" id="KW-0245">EGF-like domain</keyword>
<dbReference type="PRINTS" id="PR02059">
    <property type="entry name" value="JAGGEDFAMILY"/>
</dbReference>
<evidence type="ECO:0000259" key="17">
    <source>
        <dbReference type="PROSITE" id="PS50026"/>
    </source>
</evidence>
<keyword evidence="5 12" id="KW-0677">Repeat</keyword>
<keyword evidence="2 12" id="KW-0217">Developmental protein</keyword>
<keyword evidence="9" id="KW-0325">Glycoprotein</keyword>
<dbReference type="InterPro" id="IPR051830">
    <property type="entry name" value="NOTCH_homolog"/>
</dbReference>
<feature type="disulfide bond" evidence="10">
    <location>
        <begin position="360"/>
        <end position="369"/>
    </location>
</feature>
<feature type="domain" description="EGF-like" evidence="17">
    <location>
        <begin position="482"/>
        <end position="518"/>
    </location>
</feature>
<comment type="function">
    <text evidence="12">Putative Notch ligand involved in the mediation of Notch signaling.</text>
</comment>
<feature type="domain" description="EGF-like" evidence="17">
    <location>
        <begin position="447"/>
        <end position="480"/>
    </location>
</feature>
<dbReference type="InterPro" id="IPR009030">
    <property type="entry name" value="Growth_fac_rcpt_cys_sf"/>
</dbReference>
<dbReference type="GO" id="GO:0031017">
    <property type="term" value="P:exocrine pancreas development"/>
    <property type="evidence" value="ECO:0007669"/>
    <property type="project" value="UniProtKB-ARBA"/>
</dbReference>
<feature type="region of interest" description="Disordered" evidence="14">
    <location>
        <begin position="1209"/>
        <end position="1234"/>
    </location>
</feature>
<keyword evidence="4 12" id="KW-0812">Transmembrane</keyword>
<feature type="disulfide bond" evidence="10">
    <location>
        <begin position="508"/>
        <end position="517"/>
    </location>
</feature>
<dbReference type="PANTHER" id="PTHR24033:SF151">
    <property type="entry name" value="NOTCH 2"/>
    <property type="match status" value="1"/>
</dbReference>
<gene>
    <name evidence="19" type="primary">jag2b</name>
</gene>
<dbReference type="GeneTree" id="ENSGT00940000164854"/>
<sequence>MRRGGTGRRVRGLVILLLPCRLQVSRSTGYFELQLISVENPNGELADGECCDGARSSQDLRCSRDECDTYFRVCLKEYQIEVNTGGACTYGSESTHVLGGNMFSFKSATKNNEAGKVVIPFQFAWPRSYTLIVEAWDWDNDTRNNEELLIERGAHTGMINPGDPWQTILHDGPVARLTYRIRVRCDENYYGNKCNKLCVPRDDYFGHYRCEASGAQVCLDGWMGQECRTAICKQGCNLLHGGCSVPGTCVCNYGWRGQFCDECVLHPGCVHGTCNLPWQCNCERNWGGLMCDKDLNYCGRHQPCVNGGTCMNTEPDEYHCACPQGFSGKNCEIAEHACVSAPCANGGVCHEGSSGYECQCPPGWEGPTCTNLDECASGPCAQGGTCINLEDGFECVCPPQWEGKTCQIDTNECAGQPCVNAYSCKNLIGGYHCDCFPGWSGQNCDINFNSCHGQCQNGATCKVWGYHCQCPPGFVGPNCEIQRNKCDSRPCQNGGHCRAVSDSFVCECPAEFGGQLCEVRPEHLCKNSCDPDPCKNGATCHSMDQDFYCACPEGFEGKMCERHKDDCQATPCQVIDSCTVAIATNDSAGEQHVPSNVCGPRGLCISHPAGNFSCVCDPGFSGIYCHENINDCISNPCGNGGTCIDRINTFQCFCPDGWEGQLCDLNVNECGHNPCKNGGRCVDLVNDFYCECTDNWKGKTCHSRENQCDETTCSNGGTCYDHGDAFRCSCPPGWGGNTCNTAKNSTCASSPCSNGGTCVGGGDTFSCICKEGWEGPTCQQNTDDCNPHPCYNGGICVDGVNWFRCECAPGFAGPDCRININECQSSPCAYGATCVDEINGFRCICPLGRSGSRCQEFIGIGKPCHYAGLQFPHGSQWEEECNNCHCFNGKVHCTKVVCGRRPCRLQPSDQDQRQKSCPAGQECLEHSYYTCFSPPCNQWGVCSMAGPTPSQTTTKCQPNGGHLDNSCGRITLVFNRDKIPPGTTVENICFELRYLPDTRNLSKDHALLLLCDLSRSSQDAVEVAISFQPENLPDHSLIQEAASAIVGTLSKRHNSTIMLAVIEVKVETQVMPSSVDHLVPLLCVVFCLLCLFCIIVCVWWTRKRRKERERSAQEATDGNVNNHWEPLRLVVGRQQQQQQLKDNNREAEQERKKLMGSSCRTCDEEEEGEETEGELELEEECSGAEAGKQLVYKYSKTVAQSSGGVICTLHSSSSPPKAPHRTQGYSPKDNRWKNVSTIFTGPKELRDHCV</sequence>
<dbReference type="GO" id="GO:0005509">
    <property type="term" value="F:calcium ion binding"/>
    <property type="evidence" value="ECO:0007669"/>
    <property type="project" value="InterPro"/>
</dbReference>
<dbReference type="Pfam" id="PF23575">
    <property type="entry name" value="JAG1"/>
    <property type="match status" value="1"/>
</dbReference>
<dbReference type="CDD" id="cd00054">
    <property type="entry name" value="EGF_CA"/>
    <property type="match status" value="12"/>
</dbReference>
<dbReference type="InterPro" id="IPR013032">
    <property type="entry name" value="EGF-like_CS"/>
</dbReference>
<feature type="domain" description="EGF-like" evidence="17">
    <location>
        <begin position="628"/>
        <end position="664"/>
    </location>
</feature>
<dbReference type="PROSITE" id="PS51051">
    <property type="entry name" value="DSL"/>
    <property type="match status" value="1"/>
</dbReference>
<dbReference type="Pfam" id="PF00008">
    <property type="entry name" value="EGF"/>
    <property type="match status" value="8"/>
</dbReference>
<feature type="domain" description="EGF-like" evidence="17">
    <location>
        <begin position="743"/>
        <end position="779"/>
    </location>
</feature>